<sequence>MPEWATNIFEQLVLPMRLYSQSPESVKSSSSSRKSKLSRDSNVKDVILARDGMISPVGRAIDKSAPRQMRQTAPERVVRWPNILPCNHWCLCLPAPAWRRLRDRVGINSPSNIFCTDPITHQSFDSFVIGVEYLNGQYRLRKIVPEDADEGPFMSHCQGGDQVIFGTGIEGNAVDLPDGELFNIRLSIATVLHESDEENYNNRIVKDEASAARISAFAVRMALLGMQSGSSMKASDYDSVDDSDSKQQERGKGLLRVPQTHR</sequence>
<comment type="caution">
    <text evidence="1">The sequence shown here is derived from an EMBL/GenBank/DDBJ whole genome shotgun (WGS) entry which is preliminary data.</text>
</comment>
<gene>
    <name evidence="1" type="ORF">V1525DRAFT_445328</name>
</gene>
<reference evidence="2" key="1">
    <citation type="journal article" date="2024" name="Front. Bioeng. Biotechnol.">
        <title>Genome-scale model development and genomic sequencing of the oleaginous clade Lipomyces.</title>
        <authorList>
            <person name="Czajka J.J."/>
            <person name="Han Y."/>
            <person name="Kim J."/>
            <person name="Mondo S.J."/>
            <person name="Hofstad B.A."/>
            <person name="Robles A."/>
            <person name="Haridas S."/>
            <person name="Riley R."/>
            <person name="LaButti K."/>
            <person name="Pangilinan J."/>
            <person name="Andreopoulos W."/>
            <person name="Lipzen A."/>
            <person name="Yan J."/>
            <person name="Wang M."/>
            <person name="Ng V."/>
            <person name="Grigoriev I.V."/>
            <person name="Spatafora J.W."/>
            <person name="Magnuson J.K."/>
            <person name="Baker S.E."/>
            <person name="Pomraning K.R."/>
        </authorList>
    </citation>
    <scope>NUCLEOTIDE SEQUENCE [LARGE SCALE GENOMIC DNA]</scope>
    <source>
        <strain evidence="2">CBS 7786</strain>
    </source>
</reference>
<accession>A0ACC3SWB0</accession>
<proteinExistence type="predicted"/>
<evidence type="ECO:0000313" key="1">
    <source>
        <dbReference type="EMBL" id="KAK9235892.1"/>
    </source>
</evidence>
<dbReference type="EMBL" id="MU971401">
    <property type="protein sequence ID" value="KAK9235892.1"/>
    <property type="molecule type" value="Genomic_DNA"/>
</dbReference>
<protein>
    <submittedName>
        <fullName evidence="1">Uncharacterized protein</fullName>
    </submittedName>
</protein>
<evidence type="ECO:0000313" key="2">
    <source>
        <dbReference type="Proteomes" id="UP001433508"/>
    </source>
</evidence>
<dbReference type="Proteomes" id="UP001433508">
    <property type="component" value="Unassembled WGS sequence"/>
</dbReference>
<organism evidence="1 2">
    <name type="scientific">Lipomyces kononenkoae</name>
    <name type="common">Yeast</name>
    <dbReference type="NCBI Taxonomy" id="34357"/>
    <lineage>
        <taxon>Eukaryota</taxon>
        <taxon>Fungi</taxon>
        <taxon>Dikarya</taxon>
        <taxon>Ascomycota</taxon>
        <taxon>Saccharomycotina</taxon>
        <taxon>Lipomycetes</taxon>
        <taxon>Lipomycetales</taxon>
        <taxon>Lipomycetaceae</taxon>
        <taxon>Lipomyces</taxon>
    </lineage>
</organism>
<keyword evidence="2" id="KW-1185">Reference proteome</keyword>
<name>A0ACC3SWB0_LIPKO</name>